<accession>A0A8H5ZH12</accession>
<reference evidence="1" key="1">
    <citation type="submission" date="2019-11" db="EMBL/GenBank/DDBJ databases">
        <title>Bipolaris sorokiniana Genome sequencing.</title>
        <authorList>
            <person name="Wang H."/>
        </authorList>
    </citation>
    <scope>NUCLEOTIDE SEQUENCE</scope>
</reference>
<name>A0A8H5ZH12_COCSA</name>
<gene>
    <name evidence="1" type="ORF">GGP41_005995</name>
</gene>
<proteinExistence type="predicted"/>
<dbReference type="Proteomes" id="UP000624244">
    <property type="component" value="Unassembled WGS sequence"/>
</dbReference>
<sequence length="128" mass="14157">MLGVSSCLYNISILYSMYNASDCANYKAEATLQLSAGLAPNLKHRNYTTENYTTLMAGFSSSVRERMALSPLRSLSLLFIFARLCALLHPLVELEIIGPGTIGFKVILKRHGDDLQVLCIEDFILSAH</sequence>
<dbReference type="EMBL" id="WNKQ01000009">
    <property type="protein sequence ID" value="KAF5849096.1"/>
    <property type="molecule type" value="Genomic_DNA"/>
</dbReference>
<comment type="caution">
    <text evidence="1">The sequence shown here is derived from an EMBL/GenBank/DDBJ whole genome shotgun (WGS) entry which is preliminary data.</text>
</comment>
<organism evidence="1 2">
    <name type="scientific">Cochliobolus sativus</name>
    <name type="common">Common root rot and spot blotch fungus</name>
    <name type="synonym">Bipolaris sorokiniana</name>
    <dbReference type="NCBI Taxonomy" id="45130"/>
    <lineage>
        <taxon>Eukaryota</taxon>
        <taxon>Fungi</taxon>
        <taxon>Dikarya</taxon>
        <taxon>Ascomycota</taxon>
        <taxon>Pezizomycotina</taxon>
        <taxon>Dothideomycetes</taxon>
        <taxon>Pleosporomycetidae</taxon>
        <taxon>Pleosporales</taxon>
        <taxon>Pleosporineae</taxon>
        <taxon>Pleosporaceae</taxon>
        <taxon>Bipolaris</taxon>
    </lineage>
</organism>
<evidence type="ECO:0000313" key="1">
    <source>
        <dbReference type="EMBL" id="KAF5849096.1"/>
    </source>
</evidence>
<protein>
    <submittedName>
        <fullName evidence="1">Uncharacterized protein</fullName>
    </submittedName>
</protein>
<evidence type="ECO:0000313" key="2">
    <source>
        <dbReference type="Proteomes" id="UP000624244"/>
    </source>
</evidence>
<dbReference type="AlphaFoldDB" id="A0A8H5ZH12"/>